<reference evidence="2 3" key="1">
    <citation type="submission" date="2014-07" db="EMBL/GenBank/DDBJ databases">
        <title>Draft genome of Clostridium sulfidigenes 113A isolated from sediments associated with methane hydrate from Krishna Godavari basin.</title>
        <authorList>
            <person name="Honkalas V.S."/>
            <person name="Dabir A.P."/>
            <person name="Arora P."/>
            <person name="Dhakephalkar P.K."/>
        </authorList>
    </citation>
    <scope>NUCLEOTIDE SEQUENCE [LARGE SCALE GENOMIC DNA]</scope>
    <source>
        <strain evidence="2 3">113A</strain>
    </source>
</reference>
<comment type="caution">
    <text evidence="2">The sequence shown here is derived from an EMBL/GenBank/DDBJ whole genome shotgun (WGS) entry which is preliminary data.</text>
</comment>
<name>A0A084J8M0_9CLOT</name>
<dbReference type="EMBL" id="JPMD01000038">
    <property type="protein sequence ID" value="KEZ85304.1"/>
    <property type="molecule type" value="Genomic_DNA"/>
</dbReference>
<feature type="transmembrane region" description="Helical" evidence="1">
    <location>
        <begin position="82"/>
        <end position="101"/>
    </location>
</feature>
<keyword evidence="1" id="KW-1133">Transmembrane helix</keyword>
<accession>A0A084J8M0</accession>
<dbReference type="STRING" id="318464.IO99_15385"/>
<organism evidence="2 3">
    <name type="scientific">Clostridium sulfidigenes</name>
    <dbReference type="NCBI Taxonomy" id="318464"/>
    <lineage>
        <taxon>Bacteria</taxon>
        <taxon>Bacillati</taxon>
        <taxon>Bacillota</taxon>
        <taxon>Clostridia</taxon>
        <taxon>Eubacteriales</taxon>
        <taxon>Clostridiaceae</taxon>
        <taxon>Clostridium</taxon>
    </lineage>
</organism>
<keyword evidence="1" id="KW-0472">Membrane</keyword>
<feature type="transmembrane region" description="Helical" evidence="1">
    <location>
        <begin position="121"/>
        <end position="143"/>
    </location>
</feature>
<dbReference type="AlphaFoldDB" id="A0A084J8M0"/>
<evidence type="ECO:0000313" key="2">
    <source>
        <dbReference type="EMBL" id="KEZ85304.1"/>
    </source>
</evidence>
<feature type="transmembrane region" description="Helical" evidence="1">
    <location>
        <begin position="51"/>
        <end position="70"/>
    </location>
</feature>
<keyword evidence="3" id="KW-1185">Reference proteome</keyword>
<evidence type="ECO:0000256" key="1">
    <source>
        <dbReference type="SAM" id="Phobius"/>
    </source>
</evidence>
<feature type="transmembrane region" description="Helical" evidence="1">
    <location>
        <begin position="6"/>
        <end position="30"/>
    </location>
</feature>
<evidence type="ECO:0000313" key="3">
    <source>
        <dbReference type="Proteomes" id="UP000028542"/>
    </source>
</evidence>
<proteinExistence type="predicted"/>
<protein>
    <submittedName>
        <fullName evidence="2">Uncharacterized protein</fullName>
    </submittedName>
</protein>
<dbReference type="Proteomes" id="UP000028542">
    <property type="component" value="Unassembled WGS sequence"/>
</dbReference>
<keyword evidence="1" id="KW-0812">Transmembrane</keyword>
<gene>
    <name evidence="2" type="ORF">IO99_15385</name>
</gene>
<sequence>MNYLSGFTVILTCFFTFYCFNGLMFSIHLCDSDNINKDAFNEVLYFKNIMSIVYLFCFICFLSLTIFGYLKNCIFTPWRAKVLGVQTYITLLIILSLPEFFKCKKEKYKIKKTKISIRKKLTLVLSILIFSLISTLISAYMILP</sequence>